<evidence type="ECO:0000313" key="2">
    <source>
        <dbReference type="EMBL" id="KAG5264640.1"/>
    </source>
</evidence>
<evidence type="ECO:0000313" key="3">
    <source>
        <dbReference type="Proteomes" id="UP000823561"/>
    </source>
</evidence>
<accession>A0AAV6FQ03</accession>
<sequence length="208" mass="24102">MTIGIFNKYRDKLFVTNQAFTSKILQNPSFPFIKKDDVFVYEYFHESLLNGALLLLASTIGMAVYVTVDSVAAHSCISFFVFSMGVSLWLISSGACRRRLVIDHSKKEYRFYIHTHLRHRGPLNQIYIRIITQKTGAQGTLMYRLILNGYKIDCHALCGFSEKYRLLECQGKTIASNLQLNYFDYLESSKRHFVIHRPIRPKPSNVKF</sequence>
<organism evidence="2 3">
    <name type="scientific">Alosa alosa</name>
    <name type="common">allis shad</name>
    <dbReference type="NCBI Taxonomy" id="278164"/>
    <lineage>
        <taxon>Eukaryota</taxon>
        <taxon>Metazoa</taxon>
        <taxon>Chordata</taxon>
        <taxon>Craniata</taxon>
        <taxon>Vertebrata</taxon>
        <taxon>Euteleostomi</taxon>
        <taxon>Actinopterygii</taxon>
        <taxon>Neopterygii</taxon>
        <taxon>Teleostei</taxon>
        <taxon>Clupei</taxon>
        <taxon>Clupeiformes</taxon>
        <taxon>Clupeoidei</taxon>
        <taxon>Clupeidae</taxon>
        <taxon>Alosa</taxon>
    </lineage>
</organism>
<keyword evidence="1" id="KW-1133">Transmembrane helix</keyword>
<dbReference type="PANTHER" id="PTHR35442:SF1">
    <property type="entry name" value="CATION CHANNEL SPERM-ASSOCIATED AUXILIARY SUBUNIT TMEM249"/>
    <property type="match status" value="1"/>
</dbReference>
<dbReference type="AlphaFoldDB" id="A0AAV6FQ03"/>
<dbReference type="EMBL" id="JADWDJ010000020">
    <property type="protein sequence ID" value="KAG5264640.1"/>
    <property type="molecule type" value="Genomic_DNA"/>
</dbReference>
<gene>
    <name evidence="2" type="ORF">AALO_G00256400</name>
</gene>
<dbReference type="Pfam" id="PF15158">
    <property type="entry name" value="TMEM249"/>
    <property type="match status" value="1"/>
</dbReference>
<dbReference type="InterPro" id="IPR027861">
    <property type="entry name" value="TMEM249"/>
</dbReference>
<keyword evidence="1" id="KW-0812">Transmembrane</keyword>
<dbReference type="Proteomes" id="UP000823561">
    <property type="component" value="Chromosome 20"/>
</dbReference>
<comment type="caution">
    <text evidence="2">The sequence shown here is derived from an EMBL/GenBank/DDBJ whole genome shotgun (WGS) entry which is preliminary data.</text>
</comment>
<reference evidence="2" key="1">
    <citation type="submission" date="2020-10" db="EMBL/GenBank/DDBJ databases">
        <title>Chromosome-scale genome assembly of the Allis shad, Alosa alosa.</title>
        <authorList>
            <person name="Margot Z."/>
            <person name="Christophe K."/>
            <person name="Cabau C."/>
            <person name="Louis A."/>
            <person name="Berthelot C."/>
            <person name="Parey E."/>
            <person name="Roest Crollius H."/>
            <person name="Montfort J."/>
            <person name="Robinson-Rechavi M."/>
            <person name="Bucao C."/>
            <person name="Bouchez O."/>
            <person name="Gislard M."/>
            <person name="Lluch J."/>
            <person name="Milhes M."/>
            <person name="Lampietro C."/>
            <person name="Lopez Roques C."/>
            <person name="Donnadieu C."/>
            <person name="Braasch I."/>
            <person name="Desvignes T."/>
            <person name="Postlethwait J."/>
            <person name="Bobe J."/>
            <person name="Guiguen Y."/>
        </authorList>
    </citation>
    <scope>NUCLEOTIDE SEQUENCE</scope>
    <source>
        <strain evidence="2">M-15738</strain>
        <tissue evidence="2">Blood</tissue>
    </source>
</reference>
<evidence type="ECO:0008006" key="4">
    <source>
        <dbReference type="Google" id="ProtNLM"/>
    </source>
</evidence>
<dbReference type="PANTHER" id="PTHR35442">
    <property type="entry name" value="TRANSMEMBRANE PROTEIN 249"/>
    <property type="match status" value="1"/>
</dbReference>
<feature type="transmembrane region" description="Helical" evidence="1">
    <location>
        <begin position="72"/>
        <end position="91"/>
    </location>
</feature>
<keyword evidence="1" id="KW-0472">Membrane</keyword>
<name>A0AAV6FQ03_9TELE</name>
<feature type="transmembrane region" description="Helical" evidence="1">
    <location>
        <begin position="48"/>
        <end position="66"/>
    </location>
</feature>
<keyword evidence="3" id="KW-1185">Reference proteome</keyword>
<protein>
    <recommendedName>
        <fullName evidence="4">Photosystem I assembly protein Ycf4</fullName>
    </recommendedName>
</protein>
<evidence type="ECO:0000256" key="1">
    <source>
        <dbReference type="SAM" id="Phobius"/>
    </source>
</evidence>
<proteinExistence type="predicted"/>